<name>A0A392PKF1_9FABA</name>
<accession>A0A392PKF1</accession>
<evidence type="ECO:0000313" key="1">
    <source>
        <dbReference type="EMBL" id="MCI11979.1"/>
    </source>
</evidence>
<proteinExistence type="predicted"/>
<dbReference type="EMBL" id="LXQA010082289">
    <property type="protein sequence ID" value="MCI11979.1"/>
    <property type="molecule type" value="Genomic_DNA"/>
</dbReference>
<reference evidence="1 2" key="1">
    <citation type="journal article" date="2018" name="Front. Plant Sci.">
        <title>Red Clover (Trifolium pratense) and Zigzag Clover (T. medium) - A Picture of Genomic Similarities and Differences.</title>
        <authorList>
            <person name="Dluhosova J."/>
            <person name="Istvanek J."/>
            <person name="Nedelnik J."/>
            <person name="Repkova J."/>
        </authorList>
    </citation>
    <scope>NUCLEOTIDE SEQUENCE [LARGE SCALE GENOMIC DNA]</scope>
    <source>
        <strain evidence="2">cv. 10/8</strain>
        <tissue evidence="1">Leaf</tissue>
    </source>
</reference>
<comment type="caution">
    <text evidence="1">The sequence shown here is derived from an EMBL/GenBank/DDBJ whole genome shotgun (WGS) entry which is preliminary data.</text>
</comment>
<feature type="non-terminal residue" evidence="1">
    <location>
        <position position="56"/>
    </location>
</feature>
<dbReference type="Proteomes" id="UP000265520">
    <property type="component" value="Unassembled WGS sequence"/>
</dbReference>
<organism evidence="1 2">
    <name type="scientific">Trifolium medium</name>
    <dbReference type="NCBI Taxonomy" id="97028"/>
    <lineage>
        <taxon>Eukaryota</taxon>
        <taxon>Viridiplantae</taxon>
        <taxon>Streptophyta</taxon>
        <taxon>Embryophyta</taxon>
        <taxon>Tracheophyta</taxon>
        <taxon>Spermatophyta</taxon>
        <taxon>Magnoliopsida</taxon>
        <taxon>eudicotyledons</taxon>
        <taxon>Gunneridae</taxon>
        <taxon>Pentapetalae</taxon>
        <taxon>rosids</taxon>
        <taxon>fabids</taxon>
        <taxon>Fabales</taxon>
        <taxon>Fabaceae</taxon>
        <taxon>Papilionoideae</taxon>
        <taxon>50 kb inversion clade</taxon>
        <taxon>NPAAA clade</taxon>
        <taxon>Hologalegina</taxon>
        <taxon>IRL clade</taxon>
        <taxon>Trifolieae</taxon>
        <taxon>Trifolium</taxon>
    </lineage>
</organism>
<sequence length="56" mass="6499">MIGNGEDSLWAWQWNEELSVSEEQQLEELKELLAEALNPYVVAAIKKLWRNDVPSK</sequence>
<evidence type="ECO:0000313" key="2">
    <source>
        <dbReference type="Proteomes" id="UP000265520"/>
    </source>
</evidence>
<keyword evidence="2" id="KW-1185">Reference proteome</keyword>
<protein>
    <submittedName>
        <fullName evidence="1">Uncharacterized protein</fullName>
    </submittedName>
</protein>
<dbReference type="AlphaFoldDB" id="A0A392PKF1"/>